<evidence type="ECO:0000256" key="8">
    <source>
        <dbReference type="ARBA" id="ARBA00022989"/>
    </source>
</evidence>
<gene>
    <name evidence="16" type="ORF">PCON_03451</name>
</gene>
<keyword evidence="6 13" id="KW-0812">Transmembrane</keyword>
<dbReference type="SFLD" id="SFLDG01168">
    <property type="entry name" value="Ferric_reductase_subgroup_(FRE"/>
    <property type="match status" value="1"/>
</dbReference>
<evidence type="ECO:0000256" key="10">
    <source>
        <dbReference type="ARBA" id="ARBA00023065"/>
    </source>
</evidence>
<feature type="chain" id="PRO_5004651653" description="ferric-chelate reductase (NADPH)" evidence="14">
    <location>
        <begin position="23"/>
        <end position="610"/>
    </location>
</feature>
<dbReference type="Pfam" id="PF01794">
    <property type="entry name" value="Ferric_reduct"/>
    <property type="match status" value="1"/>
</dbReference>
<feature type="transmembrane region" description="Helical" evidence="13">
    <location>
        <begin position="207"/>
        <end position="225"/>
    </location>
</feature>
<keyword evidence="10" id="KW-0406">Ion transport</keyword>
<proteinExistence type="inferred from homology"/>
<dbReference type="InterPro" id="IPR013121">
    <property type="entry name" value="Fe_red_NAD-bd_6"/>
</dbReference>
<evidence type="ECO:0000256" key="6">
    <source>
        <dbReference type="ARBA" id="ARBA00022692"/>
    </source>
</evidence>
<reference evidence="16 17" key="1">
    <citation type="journal article" date="2013" name="PLoS Genet.">
        <title>The genome and development-dependent transcriptomes of Pyronema confluens: a window into fungal evolution.</title>
        <authorList>
            <person name="Traeger S."/>
            <person name="Altegoer F."/>
            <person name="Freitag M."/>
            <person name="Gabaldon T."/>
            <person name="Kempken F."/>
            <person name="Kumar A."/>
            <person name="Marcet-Houben M."/>
            <person name="Poggeler S."/>
            <person name="Stajich J.E."/>
            <person name="Nowrousian M."/>
        </authorList>
    </citation>
    <scope>NUCLEOTIDE SEQUENCE [LARGE SCALE GENOMIC DNA]</scope>
    <source>
        <strain evidence="17">CBS 100304</strain>
        <tissue evidence="16">Vegetative mycelium</tissue>
    </source>
</reference>
<dbReference type="Pfam" id="PF08030">
    <property type="entry name" value="NAD_binding_6"/>
    <property type="match status" value="1"/>
</dbReference>
<keyword evidence="9" id="KW-0560">Oxidoreductase</keyword>
<evidence type="ECO:0000256" key="9">
    <source>
        <dbReference type="ARBA" id="ARBA00023002"/>
    </source>
</evidence>
<feature type="transmembrane region" description="Helical" evidence="13">
    <location>
        <begin position="174"/>
        <end position="195"/>
    </location>
</feature>
<evidence type="ECO:0000256" key="13">
    <source>
        <dbReference type="SAM" id="Phobius"/>
    </source>
</evidence>
<evidence type="ECO:0000256" key="1">
    <source>
        <dbReference type="ARBA" id="ARBA00004651"/>
    </source>
</evidence>
<evidence type="ECO:0000256" key="14">
    <source>
        <dbReference type="SAM" id="SignalP"/>
    </source>
</evidence>
<dbReference type="PROSITE" id="PS51384">
    <property type="entry name" value="FAD_FR"/>
    <property type="match status" value="1"/>
</dbReference>
<keyword evidence="7" id="KW-0249">Electron transport</keyword>
<keyword evidence="5" id="KW-1003">Cell membrane</keyword>
<feature type="transmembrane region" description="Helical" evidence="13">
    <location>
        <begin position="245"/>
        <end position="263"/>
    </location>
</feature>
<evidence type="ECO:0000313" key="16">
    <source>
        <dbReference type="EMBL" id="CCX16710.1"/>
    </source>
</evidence>
<dbReference type="InterPro" id="IPR039261">
    <property type="entry name" value="FNR_nucleotide-bd"/>
</dbReference>
<name>U4LPW8_PYROM</name>
<feature type="transmembrane region" description="Helical" evidence="13">
    <location>
        <begin position="135"/>
        <end position="154"/>
    </location>
</feature>
<dbReference type="InterPro" id="IPR017927">
    <property type="entry name" value="FAD-bd_FR_type"/>
</dbReference>
<dbReference type="GO" id="GO:0006826">
    <property type="term" value="P:iron ion transport"/>
    <property type="evidence" value="ECO:0007669"/>
    <property type="project" value="TreeGrafter"/>
</dbReference>
<dbReference type="GO" id="GO:0052851">
    <property type="term" value="F:ferric-chelate reductase (NADPH) activity"/>
    <property type="evidence" value="ECO:0007669"/>
    <property type="project" value="UniProtKB-EC"/>
</dbReference>
<dbReference type="EC" id="1.16.1.9" evidence="3"/>
<dbReference type="SUPFAM" id="SSF52343">
    <property type="entry name" value="Ferredoxin reductase-like, C-terminal NADP-linked domain"/>
    <property type="match status" value="1"/>
</dbReference>
<keyword evidence="8 13" id="KW-1133">Transmembrane helix</keyword>
<dbReference type="InterPro" id="IPR013130">
    <property type="entry name" value="Fe3_Rdtase_TM_dom"/>
</dbReference>
<dbReference type="OMA" id="GKNGWVF"/>
<dbReference type="GO" id="GO:0006879">
    <property type="term" value="P:intracellular iron ion homeostasis"/>
    <property type="evidence" value="ECO:0007669"/>
    <property type="project" value="TreeGrafter"/>
</dbReference>
<evidence type="ECO:0000256" key="7">
    <source>
        <dbReference type="ARBA" id="ARBA00022982"/>
    </source>
</evidence>
<dbReference type="GO" id="GO:0015677">
    <property type="term" value="P:copper ion import"/>
    <property type="evidence" value="ECO:0007669"/>
    <property type="project" value="TreeGrafter"/>
</dbReference>
<feature type="signal peptide" evidence="14">
    <location>
        <begin position="1"/>
        <end position="22"/>
    </location>
</feature>
<feature type="domain" description="FAD-binding FR-type" evidence="15">
    <location>
        <begin position="329"/>
        <end position="457"/>
    </location>
</feature>
<dbReference type="GO" id="GO:0005886">
    <property type="term" value="C:plasma membrane"/>
    <property type="evidence" value="ECO:0007669"/>
    <property type="project" value="UniProtKB-SubCell"/>
</dbReference>
<dbReference type="Pfam" id="PF08022">
    <property type="entry name" value="FAD_binding_8"/>
    <property type="match status" value="1"/>
</dbReference>
<dbReference type="InterPro" id="IPR051410">
    <property type="entry name" value="Ferric/Cupric_Reductase"/>
</dbReference>
<evidence type="ECO:0000256" key="2">
    <source>
        <dbReference type="ARBA" id="ARBA00006278"/>
    </source>
</evidence>
<evidence type="ECO:0000256" key="11">
    <source>
        <dbReference type="ARBA" id="ARBA00023136"/>
    </source>
</evidence>
<protein>
    <recommendedName>
        <fullName evidence="3">ferric-chelate reductase (NADPH)</fullName>
        <ecNumber evidence="3">1.16.1.9</ecNumber>
    </recommendedName>
</protein>
<dbReference type="PANTHER" id="PTHR32361:SF24">
    <property type="entry name" value="REDUCTASE, PUTATIVE (AFU_ORTHOLOGUE AFUA_3G10820)-RELATED"/>
    <property type="match status" value="1"/>
</dbReference>
<feature type="transmembrane region" description="Helical" evidence="13">
    <location>
        <begin position="275"/>
        <end position="294"/>
    </location>
</feature>
<keyword evidence="11 13" id="KW-0472">Membrane</keyword>
<evidence type="ECO:0000313" key="17">
    <source>
        <dbReference type="Proteomes" id="UP000018144"/>
    </source>
</evidence>
<evidence type="ECO:0000256" key="5">
    <source>
        <dbReference type="ARBA" id="ARBA00022475"/>
    </source>
</evidence>
<evidence type="ECO:0000256" key="12">
    <source>
        <dbReference type="ARBA" id="ARBA00048483"/>
    </source>
</evidence>
<dbReference type="CDD" id="cd06186">
    <property type="entry name" value="NOX_Duox_like_FAD_NADP"/>
    <property type="match status" value="1"/>
</dbReference>
<dbReference type="PANTHER" id="PTHR32361">
    <property type="entry name" value="FERRIC/CUPRIC REDUCTASE TRANSMEMBRANE COMPONENT"/>
    <property type="match status" value="1"/>
</dbReference>
<accession>U4LPW8</accession>
<dbReference type="STRING" id="1076935.U4LPW8"/>
<keyword evidence="14" id="KW-0732">Signal</keyword>
<dbReference type="Gene3D" id="3.40.50.80">
    <property type="entry name" value="Nucleotide-binding domain of ferredoxin-NADP reductase (FNR) module"/>
    <property type="match status" value="1"/>
</dbReference>
<keyword evidence="4" id="KW-0813">Transport</keyword>
<feature type="transmembrane region" description="Helical" evidence="13">
    <location>
        <begin position="49"/>
        <end position="67"/>
    </location>
</feature>
<dbReference type="SUPFAM" id="SSF63380">
    <property type="entry name" value="Riboflavin synthase domain-like"/>
    <property type="match status" value="1"/>
</dbReference>
<dbReference type="eggNOG" id="KOG0039">
    <property type="taxonomic scope" value="Eukaryota"/>
</dbReference>
<dbReference type="AlphaFoldDB" id="U4LPW8"/>
<dbReference type="SFLD" id="SFLDS00052">
    <property type="entry name" value="Ferric_Reductase_Domain"/>
    <property type="match status" value="1"/>
</dbReference>
<comment type="similarity">
    <text evidence="2">Belongs to the ferric reductase (FRE) family.</text>
</comment>
<comment type="subcellular location">
    <subcellularLocation>
        <location evidence="1">Cell membrane</location>
        <topology evidence="1">Multi-pass membrane protein</topology>
    </subcellularLocation>
</comment>
<dbReference type="EMBL" id="HF936502">
    <property type="protein sequence ID" value="CCX16710.1"/>
    <property type="molecule type" value="Genomic_DNA"/>
</dbReference>
<dbReference type="OrthoDB" id="4494341at2759"/>
<sequence>MAQHSLLAVVGLALAWTQSVMAAGGGKAAAAPTKEELESIERNVDFTKWLYYALGAFALLPFLYRLVNVLYSQVRLLVSLNRENQRYFATQSSEWIPWLKKHILYSPLFRNRHNREFQLSEAVNVGTLPTRFQTFFLVGYVASNVIFCTFMISFDADKQTMLGELRNRTGVMATVNMVPLFLMAGRNNPLIALLGISFDTFNLVHRWLGRIVVIEAVAHTLAWVVGKVDSYGWDTVRVSITSSAFIMPGFIATVAFCFLLFHSPSALRHAFYESFLLMHILAAATACAGLWYHLAYKADLAHWLSYLKSAIILWALDRFLRLARLVYRNMGRKMTRIHVEALPGDAARVTIRMARPWKLKPGEHLYLYVPTLGLWTSHPFTIAWQEDEAAHIEDDGTEKSLPVTRQDVIQADPTMSLIIRRRTGFTNTLFKKAFEAPRRCFDTVALVEGPYGKGNGLGSYGTVVLVAGGVGITHPVTYIKELVEGYANGTVATRRVTLVWVLQTPEHLEWIRPWMTKILAMEKRREVLRILLFVTRPKSTKEIHSPSATVQMFPGRPNFNTLLNMEIDQQMGAMAVTVCGGGSLSDDVRAAVRGVQDKGNVDFIEEAFSW</sequence>
<organism evidence="16 17">
    <name type="scientific">Pyronema omphalodes (strain CBS 100304)</name>
    <name type="common">Pyronema confluens</name>
    <dbReference type="NCBI Taxonomy" id="1076935"/>
    <lineage>
        <taxon>Eukaryota</taxon>
        <taxon>Fungi</taxon>
        <taxon>Dikarya</taxon>
        <taxon>Ascomycota</taxon>
        <taxon>Pezizomycotina</taxon>
        <taxon>Pezizomycetes</taxon>
        <taxon>Pezizales</taxon>
        <taxon>Pyronemataceae</taxon>
        <taxon>Pyronema</taxon>
    </lineage>
</organism>
<evidence type="ECO:0000259" key="15">
    <source>
        <dbReference type="PROSITE" id="PS51384"/>
    </source>
</evidence>
<dbReference type="InterPro" id="IPR017938">
    <property type="entry name" value="Riboflavin_synthase-like_b-brl"/>
</dbReference>
<keyword evidence="17" id="KW-1185">Reference proteome</keyword>
<dbReference type="Proteomes" id="UP000018144">
    <property type="component" value="Unassembled WGS sequence"/>
</dbReference>
<evidence type="ECO:0000256" key="3">
    <source>
        <dbReference type="ARBA" id="ARBA00012668"/>
    </source>
</evidence>
<dbReference type="InterPro" id="IPR013112">
    <property type="entry name" value="FAD-bd_8"/>
</dbReference>
<comment type="catalytic activity">
    <reaction evidence="12">
        <text>2 a Fe(II)-siderophore + NADP(+) + H(+) = 2 a Fe(III)-siderophore + NADPH</text>
        <dbReference type="Rhea" id="RHEA:28795"/>
        <dbReference type="Rhea" id="RHEA-COMP:11342"/>
        <dbReference type="Rhea" id="RHEA-COMP:11344"/>
        <dbReference type="ChEBI" id="CHEBI:15378"/>
        <dbReference type="ChEBI" id="CHEBI:29033"/>
        <dbReference type="ChEBI" id="CHEBI:29034"/>
        <dbReference type="ChEBI" id="CHEBI:57783"/>
        <dbReference type="ChEBI" id="CHEBI:58349"/>
        <dbReference type="EC" id="1.16.1.9"/>
    </reaction>
</comment>
<evidence type="ECO:0000256" key="4">
    <source>
        <dbReference type="ARBA" id="ARBA00022448"/>
    </source>
</evidence>